<organism evidence="2 3">
    <name type="scientific">Meristemomyces frigidus</name>
    <dbReference type="NCBI Taxonomy" id="1508187"/>
    <lineage>
        <taxon>Eukaryota</taxon>
        <taxon>Fungi</taxon>
        <taxon>Dikarya</taxon>
        <taxon>Ascomycota</taxon>
        <taxon>Pezizomycotina</taxon>
        <taxon>Dothideomycetes</taxon>
        <taxon>Dothideomycetidae</taxon>
        <taxon>Mycosphaerellales</taxon>
        <taxon>Teratosphaeriaceae</taxon>
        <taxon>Meristemomyces</taxon>
    </lineage>
</organism>
<dbReference type="GO" id="GO:0005739">
    <property type="term" value="C:mitochondrion"/>
    <property type="evidence" value="ECO:0007669"/>
    <property type="project" value="UniProtKB-SubCell"/>
</dbReference>
<evidence type="ECO:0000313" key="2">
    <source>
        <dbReference type="EMBL" id="KAK5108031.1"/>
    </source>
</evidence>
<dbReference type="PANTHER" id="PTHR28055:SF1">
    <property type="entry name" value="ALTERED INHERITANCE OF MITOCHONDRIA PROTEIN 41, MITOCHONDRIAL"/>
    <property type="match status" value="1"/>
</dbReference>
<dbReference type="GO" id="GO:0016884">
    <property type="term" value="F:carbon-nitrogen ligase activity, with glutamine as amido-N-donor"/>
    <property type="evidence" value="ECO:0007669"/>
    <property type="project" value="UniProtKB-UniRule"/>
</dbReference>
<sequence>MASVASRSVFRTTLRRPSYICIYCRHYASPSETPAPPLLLKLRSDLKTAMRAKDTPRLDVLRAILAEVTNAGKTSSPIKSDMQLVSLLRKRASAAKTASAEFQSAGRQDLVEQEEKQASIMEGYAGEVEVMGVESLRKAVQSVVDEVTAVAEGKVNMGVVLKKLIGPGGSLDGKAVEKVEVSRLVKEILARPS</sequence>
<dbReference type="AlphaFoldDB" id="A0AAN7TA76"/>
<dbReference type="InterPro" id="IPR003789">
    <property type="entry name" value="Asn/Gln_tRNA_amidoTrase-B-like"/>
</dbReference>
<evidence type="ECO:0000256" key="1">
    <source>
        <dbReference type="RuleBase" id="RU365099"/>
    </source>
</evidence>
<dbReference type="PANTHER" id="PTHR28055">
    <property type="entry name" value="ALTERED INHERITANCE OF MITOCHONDRIA PROTEIN 41, MITOCHONDRIAL"/>
    <property type="match status" value="1"/>
</dbReference>
<dbReference type="EMBL" id="JAVRRL010000098">
    <property type="protein sequence ID" value="KAK5108031.1"/>
    <property type="molecule type" value="Genomic_DNA"/>
</dbReference>
<dbReference type="Gene3D" id="1.10.1510.10">
    <property type="entry name" value="Uncharacterised protein YqeY/AIM41 PF09424, N-terminal domain"/>
    <property type="match status" value="1"/>
</dbReference>
<dbReference type="InterPro" id="IPR019004">
    <property type="entry name" value="YqeY/Aim41"/>
</dbReference>
<comment type="similarity">
    <text evidence="1">Belongs to the AIM41 family.</text>
</comment>
<protein>
    <recommendedName>
        <fullName evidence="1">Altered inheritance of mitochondria protein 41</fullName>
    </recommendedName>
</protein>
<keyword evidence="1" id="KW-0496">Mitochondrion</keyword>
<name>A0AAN7TA76_9PEZI</name>
<dbReference type="SUPFAM" id="SSF89095">
    <property type="entry name" value="GatB/YqeY motif"/>
    <property type="match status" value="1"/>
</dbReference>
<reference evidence="2" key="1">
    <citation type="submission" date="2023-08" db="EMBL/GenBank/DDBJ databases">
        <title>Black Yeasts Isolated from many extreme environments.</title>
        <authorList>
            <person name="Coleine C."/>
            <person name="Stajich J.E."/>
            <person name="Selbmann L."/>
        </authorList>
    </citation>
    <scope>NUCLEOTIDE SEQUENCE</scope>
    <source>
        <strain evidence="2">CCFEE 5401</strain>
    </source>
</reference>
<accession>A0AAN7TA76</accession>
<evidence type="ECO:0000313" key="3">
    <source>
        <dbReference type="Proteomes" id="UP001310890"/>
    </source>
</evidence>
<comment type="subcellular location">
    <subcellularLocation>
        <location evidence="1">Mitochondrion</location>
    </subcellularLocation>
</comment>
<dbReference type="Pfam" id="PF09424">
    <property type="entry name" value="YqeY"/>
    <property type="match status" value="1"/>
</dbReference>
<gene>
    <name evidence="1" type="primary">AIM41</name>
    <name evidence="2" type="ORF">LTR62_008866</name>
</gene>
<proteinExistence type="inferred from homology"/>
<dbReference type="InterPro" id="IPR042184">
    <property type="entry name" value="YqeY/Aim41_N"/>
</dbReference>
<comment type="caution">
    <text evidence="2">The sequence shown here is derived from an EMBL/GenBank/DDBJ whole genome shotgun (WGS) entry which is preliminary data.</text>
</comment>
<dbReference type="Proteomes" id="UP001310890">
    <property type="component" value="Unassembled WGS sequence"/>
</dbReference>